<feature type="domain" description="Glycosyl transferase family 1" evidence="1">
    <location>
        <begin position="163"/>
        <end position="304"/>
    </location>
</feature>
<dbReference type="Pfam" id="PF00534">
    <property type="entry name" value="Glycos_transf_1"/>
    <property type="match status" value="1"/>
</dbReference>
<feature type="domain" description="Glycosyltransferase subfamily 4-like N-terminal" evidence="2">
    <location>
        <begin position="86"/>
        <end position="157"/>
    </location>
</feature>
<dbReference type="GO" id="GO:0047265">
    <property type="term" value="F:poly(glycerol-phosphate) alpha-glucosyltransferase activity"/>
    <property type="evidence" value="ECO:0007669"/>
    <property type="project" value="UniProtKB-EC"/>
</dbReference>
<dbReference type="InterPro" id="IPR028098">
    <property type="entry name" value="Glyco_trans_4-like_N"/>
</dbReference>
<keyword evidence="3" id="KW-0808">Transferase</keyword>
<evidence type="ECO:0000259" key="2">
    <source>
        <dbReference type="Pfam" id="PF13439"/>
    </source>
</evidence>
<evidence type="ECO:0000259" key="1">
    <source>
        <dbReference type="Pfam" id="PF00534"/>
    </source>
</evidence>
<name>A0A0U5JNV0_LIMRT</name>
<evidence type="ECO:0000313" key="3">
    <source>
        <dbReference type="EMBL" id="CUR37487.1"/>
    </source>
</evidence>
<accession>A0A0U5JNV0</accession>
<organism evidence="3">
    <name type="scientific">Limosilactobacillus reuteri</name>
    <name type="common">Lactobacillus reuteri</name>
    <dbReference type="NCBI Taxonomy" id="1598"/>
    <lineage>
        <taxon>Bacteria</taxon>
        <taxon>Bacillati</taxon>
        <taxon>Bacillota</taxon>
        <taxon>Bacilli</taxon>
        <taxon>Lactobacillales</taxon>
        <taxon>Lactobacillaceae</taxon>
        <taxon>Limosilactobacillus</taxon>
    </lineage>
</organism>
<protein>
    <submittedName>
        <fullName evidence="3">Poly(Glycerol-phosphate) alpha-glucosyltransferase</fullName>
        <ecNumber evidence="3">2.4.1.52</ecNumber>
    </submittedName>
</protein>
<dbReference type="Gene3D" id="3.40.50.2000">
    <property type="entry name" value="Glycogen Phosphorylase B"/>
    <property type="match status" value="2"/>
</dbReference>
<dbReference type="RefSeq" id="WP_339111475.1">
    <property type="nucleotide sequence ID" value="NZ_LN887271.1"/>
</dbReference>
<dbReference type="PANTHER" id="PTHR12526">
    <property type="entry name" value="GLYCOSYLTRANSFERASE"/>
    <property type="match status" value="1"/>
</dbReference>
<sequence>MNLIVLTKQFGNYTGATVSTIEILKRISKKFDTVEVITMKAMNIDIPNVRIETVSSYFDLIKELKLRRTKKKVYGYSDDHLGFLFSLAGISYVHTYHGNWPDARWMNSKMFFKSLFFIPMYKLTIKRAEHVVSVSNYMNNKFVKKNTKKSTVIYNGIKQVKKSEPPSKDTQDIKFLMVGNVDSRKYAAAIDLFSLLSEKGFNNKIDIYGKIVESKIAEKLNEFDFVELKGMRNNINYTKYDALICTSVSENLPVSIVESIISGVPVISFNVGGISEVIIGDDTGRLIPQGDMVHFAKAVQSFKKHIIGKEIRNNINDKFNWDNSAQQYFELLNGERNSK</sequence>
<gene>
    <name evidence="3" type="ORF">LRLP16767_LRPG3B_01285</name>
</gene>
<dbReference type="SUPFAM" id="SSF53756">
    <property type="entry name" value="UDP-Glycosyltransferase/glycogen phosphorylase"/>
    <property type="match status" value="1"/>
</dbReference>
<dbReference type="EC" id="2.4.1.52" evidence="3"/>
<dbReference type="Pfam" id="PF13439">
    <property type="entry name" value="Glyco_transf_4"/>
    <property type="match status" value="1"/>
</dbReference>
<dbReference type="EMBL" id="LN887271">
    <property type="protein sequence ID" value="CUR37487.1"/>
    <property type="molecule type" value="Genomic_DNA"/>
</dbReference>
<proteinExistence type="predicted"/>
<dbReference type="AlphaFoldDB" id="A0A0U5JNV0"/>
<dbReference type="PANTHER" id="PTHR12526:SF630">
    <property type="entry name" value="GLYCOSYLTRANSFERASE"/>
    <property type="match status" value="1"/>
</dbReference>
<keyword evidence="3" id="KW-0328">Glycosyltransferase</keyword>
<reference evidence="3" key="1">
    <citation type="submission" date="2015-10" db="EMBL/GenBank/DDBJ databases">
        <authorList>
            <person name="Gilbert D.G."/>
        </authorList>
    </citation>
    <scope>NUCLEOTIDE SEQUENCE</scope>
    <source>
        <strain evidence="3">Pg-3b</strain>
    </source>
</reference>
<dbReference type="CDD" id="cd03801">
    <property type="entry name" value="GT4_PimA-like"/>
    <property type="match status" value="1"/>
</dbReference>
<dbReference type="InterPro" id="IPR001296">
    <property type="entry name" value="Glyco_trans_1"/>
</dbReference>